<dbReference type="EMBL" id="LT634361">
    <property type="protein sequence ID" value="SFZ82194.1"/>
    <property type="molecule type" value="Genomic_DNA"/>
</dbReference>
<dbReference type="InterPro" id="IPR011250">
    <property type="entry name" value="OMP/PagP_B-barrel"/>
</dbReference>
<dbReference type="OrthoDB" id="1492374at2"/>
<evidence type="ECO:0000313" key="1">
    <source>
        <dbReference type="EMBL" id="SFZ82194.1"/>
    </source>
</evidence>
<proteinExistence type="predicted"/>
<reference evidence="1 2" key="1">
    <citation type="submission" date="2016-11" db="EMBL/GenBank/DDBJ databases">
        <authorList>
            <person name="Jaros S."/>
            <person name="Januszkiewicz K."/>
            <person name="Wedrychowicz H."/>
        </authorList>
    </citation>
    <scope>NUCLEOTIDE SEQUENCE [LARGE SCALE GENOMIC DNA]</scope>
    <source>
        <strain evidence="1">NCIMB 2154T</strain>
    </source>
</reference>
<dbReference type="Proteomes" id="UP000231564">
    <property type="component" value="Chromosome MARIT"/>
</dbReference>
<accession>A0A2H1E925</accession>
<keyword evidence="2" id="KW-1185">Reference proteome</keyword>
<organism evidence="1 2">
    <name type="scientific">Tenacibaculum maritimum NCIMB 2154</name>
    <dbReference type="NCBI Taxonomy" id="1349785"/>
    <lineage>
        <taxon>Bacteria</taxon>
        <taxon>Pseudomonadati</taxon>
        <taxon>Bacteroidota</taxon>
        <taxon>Flavobacteriia</taxon>
        <taxon>Flavobacteriales</taxon>
        <taxon>Flavobacteriaceae</taxon>
        <taxon>Tenacibaculum</taxon>
    </lineage>
</organism>
<dbReference type="AlphaFoldDB" id="A0A2H1E925"/>
<dbReference type="RefSeq" id="WP_136438222.1">
    <property type="nucleotide sequence ID" value="NZ_BAUG01000012.1"/>
</dbReference>
<dbReference type="STRING" id="1349785.GCA_000509405_01958"/>
<dbReference type="KEGG" id="tmar:MARIT_1485"/>
<evidence type="ECO:0000313" key="2">
    <source>
        <dbReference type="Proteomes" id="UP000231564"/>
    </source>
</evidence>
<dbReference type="SUPFAM" id="SSF56925">
    <property type="entry name" value="OMPA-like"/>
    <property type="match status" value="1"/>
</dbReference>
<name>A0A2H1E925_9FLAO</name>
<sequence>MRKIILLILVFFSMISYGQERKFNIGIHGGLTIGDVKNKSSIGFGGDINYLFDLSEELFIGPSLSLLYFSPKDKNDALLYLPLGGAIRYNNLEDPFFVGMDLGYAIGVSPSGDRGGLLFKPMVGYNLSDNFQLSLSYIGVKKEKNTYSYIALGVSFDIFGGSDYYMY</sequence>
<gene>
    <name evidence="1" type="ORF">MARIT_1485</name>
</gene>
<protein>
    <submittedName>
        <fullName evidence="1">Putative Secreted protein</fullName>
    </submittedName>
</protein>
<dbReference type="GeneID" id="47723006"/>